<reference evidence="1" key="1">
    <citation type="journal article" date="2015" name="Sci. Rep.">
        <title>Tissue- and time-dependent transcription in Ixodes ricinus salivary glands and midguts when blood feeding on the vertebrate host.</title>
        <authorList>
            <person name="Kotsyfakis M."/>
            <person name="Schwarz A."/>
            <person name="Erhart J."/>
            <person name="Ribeiro J.M."/>
        </authorList>
    </citation>
    <scope>NUCLEOTIDE SEQUENCE</scope>
    <source>
        <tissue evidence="1">Salivary gland and midgut</tissue>
    </source>
</reference>
<evidence type="ECO:0000313" key="1">
    <source>
        <dbReference type="EMBL" id="JAB72903.1"/>
    </source>
</evidence>
<feature type="non-terminal residue" evidence="1">
    <location>
        <position position="1"/>
    </location>
</feature>
<proteinExistence type="evidence at transcript level"/>
<dbReference type="PANTHER" id="PTHR31912:SF34">
    <property type="entry name" value="NOTOCHORD-RELATED PROTEIN"/>
    <property type="match status" value="1"/>
</dbReference>
<name>V5HHB6_IXORI</name>
<dbReference type="PANTHER" id="PTHR31912">
    <property type="entry name" value="IP13529P"/>
    <property type="match status" value="1"/>
</dbReference>
<dbReference type="EMBL" id="GANP01011565">
    <property type="protein sequence ID" value="JAB72903.1"/>
    <property type="molecule type" value="mRNA"/>
</dbReference>
<accession>V5HHB6</accession>
<sequence length="394" mass="45138">DFAERTPTVHNHHLSLLTCGVSSLSLYGVRSECAVTFSGFHPTQHLPPDLMHDLHEGVIPFLLKQVISSLIKDGVFSLEVLNAAIVRYPYNENDKRNKPEAVSMAMLQKTKTIKGNASQLFCLFRYLPFYVGECVPREQKVWGLYLLLRKIVDVIMSRRVAVEHIAYLERLILCFCVDFRETFPSVAVPCKLHFMIHYPKYMQMYGPLVRLWAMRYEGKHQYFKDLSRKLRNFKNITSTLATRHQGHEMYLQSCEDSSTTMSTTGCKPVLFEHLPSDVKHYISENNISRENIFSLMSVSVNGIEYAVGSIIVTDISSEQPTFVLVCNIFSVSRCILTFVQKLETVEFDQHFHAYIVRRCPESVLLTDITNYQADALTIHTIGNKCLVSARHALI</sequence>
<organism evidence="1">
    <name type="scientific">Ixodes ricinus</name>
    <name type="common">Common tick</name>
    <name type="synonym">Acarus ricinus</name>
    <dbReference type="NCBI Taxonomy" id="34613"/>
    <lineage>
        <taxon>Eukaryota</taxon>
        <taxon>Metazoa</taxon>
        <taxon>Ecdysozoa</taxon>
        <taxon>Arthropoda</taxon>
        <taxon>Chelicerata</taxon>
        <taxon>Arachnida</taxon>
        <taxon>Acari</taxon>
        <taxon>Parasitiformes</taxon>
        <taxon>Ixodida</taxon>
        <taxon>Ixodoidea</taxon>
        <taxon>Ixodidae</taxon>
        <taxon>Ixodinae</taxon>
        <taxon>Ixodes</taxon>
    </lineage>
</organism>
<dbReference type="AlphaFoldDB" id="V5HHB6"/>
<protein>
    <submittedName>
        <fullName evidence="1">Putative zinc finger protein</fullName>
    </submittedName>
</protein>